<dbReference type="GeneID" id="19336817"/>
<sequence length="112" mass="12302">MAFHPLHPRSSLRKLRTSFSSSPQPSSTTSTSPLSSSPSSRFSFGNTSNFSLHNNNNNNNRQAIRRKKSVMQLEQGDERNLVGADVISEIVEPRPTSPVVYGGIEEILMGSL</sequence>
<organism evidence="2 3">
    <name type="scientific">Pseudocercospora fijiensis (strain CIRAD86)</name>
    <name type="common">Black leaf streak disease fungus</name>
    <name type="synonym">Mycosphaerella fijiensis</name>
    <dbReference type="NCBI Taxonomy" id="383855"/>
    <lineage>
        <taxon>Eukaryota</taxon>
        <taxon>Fungi</taxon>
        <taxon>Dikarya</taxon>
        <taxon>Ascomycota</taxon>
        <taxon>Pezizomycotina</taxon>
        <taxon>Dothideomycetes</taxon>
        <taxon>Dothideomycetidae</taxon>
        <taxon>Mycosphaerellales</taxon>
        <taxon>Mycosphaerellaceae</taxon>
        <taxon>Pseudocercospora</taxon>
    </lineage>
</organism>
<dbReference type="VEuPathDB" id="FungiDB:MYCFIDRAFT_209521"/>
<dbReference type="AlphaFoldDB" id="N1Q5X3"/>
<dbReference type="OrthoDB" id="3649931at2759"/>
<feature type="compositionally biased region" description="Low complexity" evidence="1">
    <location>
        <begin position="17"/>
        <end position="44"/>
    </location>
</feature>
<accession>N1Q5X3</accession>
<proteinExistence type="predicted"/>
<feature type="compositionally biased region" description="Basic residues" evidence="1">
    <location>
        <begin position="1"/>
        <end position="16"/>
    </location>
</feature>
<dbReference type="Proteomes" id="UP000016932">
    <property type="component" value="Unassembled WGS sequence"/>
</dbReference>
<dbReference type="eggNOG" id="ENOG502T446">
    <property type="taxonomic scope" value="Eukaryota"/>
</dbReference>
<keyword evidence="3" id="KW-1185">Reference proteome</keyword>
<gene>
    <name evidence="2" type="ORF">MYCFIDRAFT_209521</name>
</gene>
<evidence type="ECO:0000313" key="2">
    <source>
        <dbReference type="EMBL" id="EME87495.1"/>
    </source>
</evidence>
<dbReference type="KEGG" id="pfj:MYCFIDRAFT_209521"/>
<dbReference type="RefSeq" id="XP_007920910.1">
    <property type="nucleotide sequence ID" value="XM_007922719.1"/>
</dbReference>
<feature type="region of interest" description="Disordered" evidence="1">
    <location>
        <begin position="1"/>
        <end position="61"/>
    </location>
</feature>
<name>N1Q5X3_PSEFD</name>
<dbReference type="HOGENOM" id="CLU_2146946_0_0_1"/>
<evidence type="ECO:0000313" key="3">
    <source>
        <dbReference type="Proteomes" id="UP000016932"/>
    </source>
</evidence>
<protein>
    <submittedName>
        <fullName evidence="2">Uncharacterized protein</fullName>
    </submittedName>
</protein>
<evidence type="ECO:0000256" key="1">
    <source>
        <dbReference type="SAM" id="MobiDB-lite"/>
    </source>
</evidence>
<reference evidence="2 3" key="1">
    <citation type="journal article" date="2012" name="PLoS Pathog.">
        <title>Diverse lifestyles and strategies of plant pathogenesis encoded in the genomes of eighteen Dothideomycetes fungi.</title>
        <authorList>
            <person name="Ohm R.A."/>
            <person name="Feau N."/>
            <person name="Henrissat B."/>
            <person name="Schoch C.L."/>
            <person name="Horwitz B.A."/>
            <person name="Barry K.W."/>
            <person name="Condon B.J."/>
            <person name="Copeland A.C."/>
            <person name="Dhillon B."/>
            <person name="Glaser F."/>
            <person name="Hesse C.N."/>
            <person name="Kosti I."/>
            <person name="LaButti K."/>
            <person name="Lindquist E.A."/>
            <person name="Lucas S."/>
            <person name="Salamov A.A."/>
            <person name="Bradshaw R.E."/>
            <person name="Ciuffetti L."/>
            <person name="Hamelin R.C."/>
            <person name="Kema G.H.J."/>
            <person name="Lawrence C."/>
            <person name="Scott J.A."/>
            <person name="Spatafora J.W."/>
            <person name="Turgeon B.G."/>
            <person name="de Wit P.J.G.M."/>
            <person name="Zhong S."/>
            <person name="Goodwin S.B."/>
            <person name="Grigoriev I.V."/>
        </authorList>
    </citation>
    <scope>NUCLEOTIDE SEQUENCE [LARGE SCALE GENOMIC DNA]</scope>
    <source>
        <strain evidence="2 3">CIRAD86</strain>
    </source>
</reference>
<dbReference type="EMBL" id="KB446555">
    <property type="protein sequence ID" value="EME87495.1"/>
    <property type="molecule type" value="Genomic_DNA"/>
</dbReference>